<dbReference type="PROSITE" id="PS00027">
    <property type="entry name" value="HOMEOBOX_1"/>
    <property type="match status" value="1"/>
</dbReference>
<feature type="compositionally biased region" description="Low complexity" evidence="10">
    <location>
        <begin position="224"/>
        <end position="237"/>
    </location>
</feature>
<dbReference type="GO" id="GO:0000122">
    <property type="term" value="P:negative regulation of transcription by RNA polymerase II"/>
    <property type="evidence" value="ECO:0007669"/>
    <property type="project" value="TreeGrafter"/>
</dbReference>
<feature type="region of interest" description="Disordered" evidence="10">
    <location>
        <begin position="1"/>
        <end position="252"/>
    </location>
</feature>
<feature type="compositionally biased region" description="Polar residues" evidence="10">
    <location>
        <begin position="22"/>
        <end position="32"/>
    </location>
</feature>
<feature type="region of interest" description="Disordered" evidence="10">
    <location>
        <begin position="276"/>
        <end position="310"/>
    </location>
</feature>
<feature type="compositionally biased region" description="Pro residues" evidence="10">
    <location>
        <begin position="92"/>
        <end position="109"/>
    </location>
</feature>
<evidence type="ECO:0000256" key="3">
    <source>
        <dbReference type="ARBA" id="ARBA00022473"/>
    </source>
</evidence>
<dbReference type="EMBL" id="BGPR01000312">
    <property type="protein sequence ID" value="GBM12321.1"/>
    <property type="molecule type" value="Genomic_DNA"/>
</dbReference>
<dbReference type="PANTHER" id="PTHR45659">
    <property type="entry name" value="HOMEOBOX PROTEIN HOX"/>
    <property type="match status" value="1"/>
</dbReference>
<dbReference type="InterPro" id="IPR001356">
    <property type="entry name" value="HD"/>
</dbReference>
<proteinExistence type="inferred from homology"/>
<keyword evidence="6 7" id="KW-0539">Nucleus</keyword>
<gene>
    <name evidence="12" type="primary">Antp_0</name>
    <name evidence="12" type="ORF">AVEN_116766_1</name>
</gene>
<dbReference type="Gene3D" id="1.10.10.60">
    <property type="entry name" value="Homeodomain-like"/>
    <property type="match status" value="1"/>
</dbReference>
<sequence>MSSYYTNSYMPDLRSPGGVEQYNGQPVHTQPNGDMCDQGQRQYIQPQYASSPVQGATYPRFPPYDRLEIRPITSSPNSPSPPGNYYGNPCNQAPPGPPLPQPAHQPPQHAPMNHPNAYVPQDGQNNCRGSPHHDPNGAQHPNMSPAQYPSCKMQPQPVPHGPPHQQQAMGHDPNGVVHRQVNSECGPPPPPPPNTMPPCQSPVQSPQQPPPQMYQNHGGPPPNQQQVQQQQQVQPPQAGNMPSPLYPWMRSQFGLDDCEDDCERKCGGELQEEYDALSPYETPPPPLPPVQPPLCQEGTGGPLYPKQNERPEIVHNPLLLERKRGRQTYTRYQTLELEKEFHFNRYLTRRRRIEIAHALCLTERQIKIWFQNRRMKWKKENKAKLEAGLTMGPTPPELTHLGEHPQQ</sequence>
<dbReference type="PRINTS" id="PR00025">
    <property type="entry name" value="ANTENNAPEDIA"/>
</dbReference>
<dbReference type="PANTHER" id="PTHR45659:SF4">
    <property type="entry name" value="HOMEOBOX PROTEIN ABDOMINAL-A"/>
    <property type="match status" value="1"/>
</dbReference>
<dbReference type="GO" id="GO:0009952">
    <property type="term" value="P:anterior/posterior pattern specification"/>
    <property type="evidence" value="ECO:0007669"/>
    <property type="project" value="TreeGrafter"/>
</dbReference>
<name>A0A4Y2D6L5_ARAVE</name>
<dbReference type="CDD" id="cd00086">
    <property type="entry name" value="homeodomain"/>
    <property type="match status" value="1"/>
</dbReference>
<feature type="compositionally biased region" description="Pro residues" evidence="10">
    <location>
        <begin position="281"/>
        <end position="292"/>
    </location>
</feature>
<evidence type="ECO:0000313" key="13">
    <source>
        <dbReference type="Proteomes" id="UP000499080"/>
    </source>
</evidence>
<keyword evidence="3" id="KW-0217">Developmental protein</keyword>
<evidence type="ECO:0000256" key="1">
    <source>
        <dbReference type="ARBA" id="ARBA00004123"/>
    </source>
</evidence>
<evidence type="ECO:0000256" key="6">
    <source>
        <dbReference type="ARBA" id="ARBA00023242"/>
    </source>
</evidence>
<comment type="similarity">
    <text evidence="2 9">Belongs to the Antp homeobox family.</text>
</comment>
<keyword evidence="5 7" id="KW-0371">Homeobox</keyword>
<feature type="domain" description="Homeobox" evidence="11">
    <location>
        <begin position="320"/>
        <end position="380"/>
    </location>
</feature>
<dbReference type="FunFam" id="1.10.10.60:FF:000017">
    <property type="entry name" value="Homeobox protein antennapedia"/>
    <property type="match status" value="1"/>
</dbReference>
<dbReference type="InterPro" id="IPR017995">
    <property type="entry name" value="Homeobox_antennapedia"/>
</dbReference>
<dbReference type="Pfam" id="PF00046">
    <property type="entry name" value="Homeodomain"/>
    <property type="match status" value="1"/>
</dbReference>
<feature type="DNA-binding region" description="Homeobox" evidence="7">
    <location>
        <begin position="322"/>
        <end position="381"/>
    </location>
</feature>
<feature type="compositionally biased region" description="Pro residues" evidence="10">
    <location>
        <begin position="186"/>
        <end position="200"/>
    </location>
</feature>
<dbReference type="SUPFAM" id="SSF46689">
    <property type="entry name" value="Homeodomain-like"/>
    <property type="match status" value="1"/>
</dbReference>
<evidence type="ECO:0000256" key="4">
    <source>
        <dbReference type="ARBA" id="ARBA00023125"/>
    </source>
</evidence>
<dbReference type="GO" id="GO:0005634">
    <property type="term" value="C:nucleus"/>
    <property type="evidence" value="ECO:0007669"/>
    <property type="project" value="UniProtKB-SubCell"/>
</dbReference>
<evidence type="ECO:0000256" key="10">
    <source>
        <dbReference type="SAM" id="MobiDB-lite"/>
    </source>
</evidence>
<dbReference type="AlphaFoldDB" id="A0A4Y2D6L5"/>
<dbReference type="SMART" id="SM00389">
    <property type="entry name" value="HOX"/>
    <property type="match status" value="1"/>
</dbReference>
<dbReference type="PRINTS" id="PR00024">
    <property type="entry name" value="HOMEOBOX"/>
</dbReference>
<accession>A0A4Y2D6L5</accession>
<protein>
    <submittedName>
        <fullName evidence="12">Homeotic protein antennapedia</fullName>
    </submittedName>
</protein>
<reference evidence="12 13" key="1">
    <citation type="journal article" date="2019" name="Sci. Rep.">
        <title>Orb-weaving spider Araneus ventricosus genome elucidates the spidroin gene catalogue.</title>
        <authorList>
            <person name="Kono N."/>
            <person name="Nakamura H."/>
            <person name="Ohtoshi R."/>
            <person name="Moran D.A.P."/>
            <person name="Shinohara A."/>
            <person name="Yoshida Y."/>
            <person name="Fujiwara M."/>
            <person name="Mori M."/>
            <person name="Tomita M."/>
            <person name="Arakawa K."/>
        </authorList>
    </citation>
    <scope>NUCLEOTIDE SEQUENCE [LARGE SCALE GENOMIC DNA]</scope>
</reference>
<dbReference type="Proteomes" id="UP000499080">
    <property type="component" value="Unassembled WGS sequence"/>
</dbReference>
<feature type="compositionally biased region" description="Polar residues" evidence="10">
    <location>
        <begin position="39"/>
        <end position="54"/>
    </location>
</feature>
<dbReference type="PROSITE" id="PS50071">
    <property type="entry name" value="HOMEOBOX_2"/>
    <property type="match status" value="1"/>
</dbReference>
<dbReference type="InterPro" id="IPR050296">
    <property type="entry name" value="Antp_homeobox"/>
</dbReference>
<organism evidence="12 13">
    <name type="scientific">Araneus ventricosus</name>
    <name type="common">Orbweaver spider</name>
    <name type="synonym">Epeira ventricosa</name>
    <dbReference type="NCBI Taxonomy" id="182803"/>
    <lineage>
        <taxon>Eukaryota</taxon>
        <taxon>Metazoa</taxon>
        <taxon>Ecdysozoa</taxon>
        <taxon>Arthropoda</taxon>
        <taxon>Chelicerata</taxon>
        <taxon>Arachnida</taxon>
        <taxon>Araneae</taxon>
        <taxon>Araneomorphae</taxon>
        <taxon>Entelegynae</taxon>
        <taxon>Araneoidea</taxon>
        <taxon>Araneidae</taxon>
        <taxon>Araneus</taxon>
    </lineage>
</organism>
<evidence type="ECO:0000256" key="8">
    <source>
        <dbReference type="RuleBase" id="RU000682"/>
    </source>
</evidence>
<dbReference type="InterPro" id="IPR017970">
    <property type="entry name" value="Homeobox_CS"/>
</dbReference>
<dbReference type="PROSITE" id="PS00032">
    <property type="entry name" value="ANTENNAPEDIA"/>
    <property type="match status" value="1"/>
</dbReference>
<keyword evidence="13" id="KW-1185">Reference proteome</keyword>
<evidence type="ECO:0000256" key="7">
    <source>
        <dbReference type="PROSITE-ProRule" id="PRU00108"/>
    </source>
</evidence>
<comment type="caution">
    <text evidence="12">The sequence shown here is derived from an EMBL/GenBank/DDBJ whole genome shotgun (WGS) entry which is preliminary data.</text>
</comment>
<dbReference type="InterPro" id="IPR001827">
    <property type="entry name" value="Homeobox_Antennapedia_CS"/>
</dbReference>
<dbReference type="InterPro" id="IPR009057">
    <property type="entry name" value="Homeodomain-like_sf"/>
</dbReference>
<dbReference type="OrthoDB" id="6159439at2759"/>
<evidence type="ECO:0000313" key="12">
    <source>
        <dbReference type="EMBL" id="GBM12321.1"/>
    </source>
</evidence>
<feature type="region of interest" description="Disordered" evidence="10">
    <location>
        <begin position="386"/>
        <end position="407"/>
    </location>
</feature>
<dbReference type="InterPro" id="IPR020479">
    <property type="entry name" value="HD_metazoa"/>
</dbReference>
<evidence type="ECO:0000256" key="9">
    <source>
        <dbReference type="RuleBase" id="RU004442"/>
    </source>
</evidence>
<comment type="subcellular location">
    <subcellularLocation>
        <location evidence="1 7 8">Nucleus</location>
    </subcellularLocation>
</comment>
<evidence type="ECO:0000256" key="2">
    <source>
        <dbReference type="ARBA" id="ARBA00009107"/>
    </source>
</evidence>
<dbReference type="GO" id="GO:0000978">
    <property type="term" value="F:RNA polymerase II cis-regulatory region sequence-specific DNA binding"/>
    <property type="evidence" value="ECO:0007669"/>
    <property type="project" value="TreeGrafter"/>
</dbReference>
<evidence type="ECO:0000256" key="5">
    <source>
        <dbReference type="ARBA" id="ARBA00023155"/>
    </source>
</evidence>
<keyword evidence="4 7" id="KW-0238">DNA-binding</keyword>
<evidence type="ECO:0000259" key="11">
    <source>
        <dbReference type="PROSITE" id="PS50071"/>
    </source>
</evidence>
<dbReference type="GO" id="GO:0000981">
    <property type="term" value="F:DNA-binding transcription factor activity, RNA polymerase II-specific"/>
    <property type="evidence" value="ECO:0007669"/>
    <property type="project" value="InterPro"/>
</dbReference>